<comment type="similarity">
    <text evidence="2 13">Belongs to the amiloride-sensitive sodium channel (TC 1.A.6) family.</text>
</comment>
<dbReference type="Gene3D" id="1.10.287.770">
    <property type="entry name" value="YojJ-like"/>
    <property type="match status" value="1"/>
</dbReference>
<dbReference type="PANTHER" id="PTHR11690:SF1">
    <property type="entry name" value="DEGENERIN LIKE"/>
    <property type="match status" value="1"/>
</dbReference>
<evidence type="ECO:0000313" key="15">
    <source>
        <dbReference type="Proteomes" id="UP000887574"/>
    </source>
</evidence>
<keyword evidence="3 13" id="KW-0813">Transport</keyword>
<evidence type="ECO:0000256" key="11">
    <source>
        <dbReference type="ARBA" id="ARBA00023201"/>
    </source>
</evidence>
<keyword evidence="8 13" id="KW-0406">Ion transport</keyword>
<evidence type="ECO:0000256" key="14">
    <source>
        <dbReference type="SAM" id="Phobius"/>
    </source>
</evidence>
<evidence type="ECO:0000256" key="9">
    <source>
        <dbReference type="ARBA" id="ARBA00023136"/>
    </source>
</evidence>
<evidence type="ECO:0000256" key="12">
    <source>
        <dbReference type="ARBA" id="ARBA00023303"/>
    </source>
</evidence>
<evidence type="ECO:0000256" key="10">
    <source>
        <dbReference type="ARBA" id="ARBA00023180"/>
    </source>
</evidence>
<name>A0A915DD72_9BILA</name>
<keyword evidence="6 14" id="KW-1133">Transmembrane helix</keyword>
<evidence type="ECO:0000256" key="5">
    <source>
        <dbReference type="ARBA" id="ARBA00022692"/>
    </source>
</evidence>
<keyword evidence="15" id="KW-1185">Reference proteome</keyword>
<dbReference type="PANTHER" id="PTHR11690">
    <property type="entry name" value="AMILORIDE-SENSITIVE SODIUM CHANNEL-RELATED"/>
    <property type="match status" value="1"/>
</dbReference>
<evidence type="ECO:0000256" key="2">
    <source>
        <dbReference type="ARBA" id="ARBA00007193"/>
    </source>
</evidence>
<evidence type="ECO:0000313" key="16">
    <source>
        <dbReference type="WBParaSite" id="jg17988"/>
    </source>
</evidence>
<keyword evidence="4 13" id="KW-0894">Sodium channel</keyword>
<evidence type="ECO:0000256" key="7">
    <source>
        <dbReference type="ARBA" id="ARBA00023053"/>
    </source>
</evidence>
<dbReference type="AlphaFoldDB" id="A0A915DD72"/>
<dbReference type="WBParaSite" id="jg17988">
    <property type="protein sequence ID" value="jg17988"/>
    <property type="gene ID" value="jg17988"/>
</dbReference>
<proteinExistence type="inferred from homology"/>
<organism evidence="15 16">
    <name type="scientific">Ditylenchus dipsaci</name>
    <dbReference type="NCBI Taxonomy" id="166011"/>
    <lineage>
        <taxon>Eukaryota</taxon>
        <taxon>Metazoa</taxon>
        <taxon>Ecdysozoa</taxon>
        <taxon>Nematoda</taxon>
        <taxon>Chromadorea</taxon>
        <taxon>Rhabditida</taxon>
        <taxon>Tylenchina</taxon>
        <taxon>Tylenchomorpha</taxon>
        <taxon>Sphaerularioidea</taxon>
        <taxon>Anguinidae</taxon>
        <taxon>Anguininae</taxon>
        <taxon>Ditylenchus</taxon>
    </lineage>
</organism>
<dbReference type="GO" id="GO:0015280">
    <property type="term" value="F:ligand-gated sodium channel activity"/>
    <property type="evidence" value="ECO:0007669"/>
    <property type="project" value="TreeGrafter"/>
</dbReference>
<evidence type="ECO:0000256" key="6">
    <source>
        <dbReference type="ARBA" id="ARBA00022989"/>
    </source>
</evidence>
<evidence type="ECO:0000256" key="1">
    <source>
        <dbReference type="ARBA" id="ARBA00004141"/>
    </source>
</evidence>
<dbReference type="Proteomes" id="UP000887574">
    <property type="component" value="Unplaced"/>
</dbReference>
<accession>A0A915DD72</accession>
<protein>
    <submittedName>
        <fullName evidence="16">Uncharacterized protein</fullName>
    </submittedName>
</protein>
<comment type="subcellular location">
    <subcellularLocation>
        <location evidence="1">Membrane</location>
        <topology evidence="1">Multi-pass membrane protein</topology>
    </subcellularLocation>
</comment>
<keyword evidence="5 13" id="KW-0812">Transmembrane</keyword>
<dbReference type="GO" id="GO:0005886">
    <property type="term" value="C:plasma membrane"/>
    <property type="evidence" value="ECO:0007669"/>
    <property type="project" value="TreeGrafter"/>
</dbReference>
<reference evidence="16" key="1">
    <citation type="submission" date="2022-11" db="UniProtKB">
        <authorList>
            <consortium name="WormBaseParasite"/>
        </authorList>
    </citation>
    <scope>IDENTIFICATION</scope>
</reference>
<evidence type="ECO:0000256" key="13">
    <source>
        <dbReference type="RuleBase" id="RU000679"/>
    </source>
</evidence>
<keyword evidence="12 13" id="KW-0407">Ion channel</keyword>
<evidence type="ECO:0000256" key="4">
    <source>
        <dbReference type="ARBA" id="ARBA00022461"/>
    </source>
</evidence>
<keyword evidence="7" id="KW-0915">Sodium</keyword>
<keyword evidence="9 14" id="KW-0472">Membrane</keyword>
<evidence type="ECO:0000256" key="8">
    <source>
        <dbReference type="ARBA" id="ARBA00023065"/>
    </source>
</evidence>
<evidence type="ECO:0000256" key="3">
    <source>
        <dbReference type="ARBA" id="ARBA00022448"/>
    </source>
</evidence>
<dbReference type="InterPro" id="IPR001873">
    <property type="entry name" value="ENaC"/>
</dbReference>
<keyword evidence="10" id="KW-0325">Glycoprotein</keyword>
<keyword evidence="11 13" id="KW-0739">Sodium transport</keyword>
<dbReference type="Pfam" id="PF00858">
    <property type="entry name" value="ASC"/>
    <property type="match status" value="1"/>
</dbReference>
<feature type="transmembrane region" description="Helical" evidence="14">
    <location>
        <begin position="70"/>
        <end position="90"/>
    </location>
</feature>
<sequence length="423" mass="49043">MAEHSFMETSFAFSANPPKTTLELDSSLKQKTRSWRAGLPLTVMKRFLWNYELHGLTAFLRSKTLITQTLWVFIMLGCIFLAVSTTQTMFSDYLDHQTATLITIRQKSRMLLPSVTVCPKNPDTLNYGMVIRDIGKKLPRMDRITLARLMAFAIAGAGFNNVDTVLKQVTPDEMTKLSSLFRRWKGSRTLVEFYKDLFEKYGYKCEEFLAKCFYGYEKISCCDVFRPHYVMLRGRCFRIDRFYQTDPDPQSIAYISDRFPDVATFPRLYVDFHESTYLKVKGRRMVLLPWNNDCSMSPEFRGKACYVRKWLRTKVIEPLNCTVFYLKDKIPGYSVCDPEVIVRNYKTVTNTSLSNADGLKIERYEEFLTTNLPGLVSQLGGQSGLFIGTSACTIIQILLSFSRTLSKFFHAVFFQYTRMDLFY</sequence>